<evidence type="ECO:0000259" key="1">
    <source>
        <dbReference type="Pfam" id="PF08241"/>
    </source>
</evidence>
<dbReference type="CDD" id="cd02440">
    <property type="entry name" value="AdoMet_MTases"/>
    <property type="match status" value="1"/>
</dbReference>
<sequence>MKVIRKESISNITKNRDFYDKKYKGVNVSGLIKTLNNLDAFLNDATTTDISWVGMYINNFKDTVKGKKIMELGCGNCANVAILAALGAEVVANDISDYSEDIVKALNENYKFEHNITFVKGDFTSHNLQEQSLDMVIGKAFLHHLTLEHEFEVIKKISQVLKPDGEARFFEPAVNSKILDELRWAVPMNNRPSKLLSPKAFKQWEDSDPHPHRDNSSKHFKRLGHQFFDTTEIIPMGMLERFYRILPFSTKTLRKYRRVALKLEKYAPKFMQYFGARSQTIIYKMPKQTSHV</sequence>
<evidence type="ECO:0000313" key="2">
    <source>
        <dbReference type="EMBL" id="GAA4943065.1"/>
    </source>
</evidence>
<organism evidence="2 3">
    <name type="scientific">Algibacter agarivorans</name>
    <dbReference type="NCBI Taxonomy" id="1109741"/>
    <lineage>
        <taxon>Bacteria</taxon>
        <taxon>Pseudomonadati</taxon>
        <taxon>Bacteroidota</taxon>
        <taxon>Flavobacteriia</taxon>
        <taxon>Flavobacteriales</taxon>
        <taxon>Flavobacteriaceae</taxon>
        <taxon>Algibacter</taxon>
    </lineage>
</organism>
<dbReference type="PANTHER" id="PTHR43861:SF1">
    <property type="entry name" value="TRANS-ACONITATE 2-METHYLTRANSFERASE"/>
    <property type="match status" value="1"/>
</dbReference>
<evidence type="ECO:0000313" key="3">
    <source>
        <dbReference type="Proteomes" id="UP001501302"/>
    </source>
</evidence>
<dbReference type="SUPFAM" id="SSF53335">
    <property type="entry name" value="S-adenosyl-L-methionine-dependent methyltransferases"/>
    <property type="match status" value="1"/>
</dbReference>
<name>A0ABP9GGT4_9FLAO</name>
<dbReference type="PANTHER" id="PTHR43861">
    <property type="entry name" value="TRANS-ACONITATE 2-METHYLTRANSFERASE-RELATED"/>
    <property type="match status" value="1"/>
</dbReference>
<feature type="domain" description="Methyltransferase type 11" evidence="1">
    <location>
        <begin position="71"/>
        <end position="167"/>
    </location>
</feature>
<keyword evidence="3" id="KW-1185">Reference proteome</keyword>
<accession>A0ABP9GGT4</accession>
<dbReference type="InterPro" id="IPR029063">
    <property type="entry name" value="SAM-dependent_MTases_sf"/>
</dbReference>
<dbReference type="Proteomes" id="UP001501302">
    <property type="component" value="Unassembled WGS sequence"/>
</dbReference>
<comment type="caution">
    <text evidence="2">The sequence shown here is derived from an EMBL/GenBank/DDBJ whole genome shotgun (WGS) entry which is preliminary data.</text>
</comment>
<protein>
    <recommendedName>
        <fullName evidence="1">Methyltransferase type 11 domain-containing protein</fullName>
    </recommendedName>
</protein>
<dbReference type="EMBL" id="BAABJJ010000018">
    <property type="protein sequence ID" value="GAA4943065.1"/>
    <property type="molecule type" value="Genomic_DNA"/>
</dbReference>
<dbReference type="InterPro" id="IPR013216">
    <property type="entry name" value="Methyltransf_11"/>
</dbReference>
<dbReference type="Gene3D" id="3.40.50.150">
    <property type="entry name" value="Vaccinia Virus protein VP39"/>
    <property type="match status" value="1"/>
</dbReference>
<proteinExistence type="predicted"/>
<gene>
    <name evidence="2" type="ORF">GCM10023314_15180</name>
</gene>
<dbReference type="Pfam" id="PF08241">
    <property type="entry name" value="Methyltransf_11"/>
    <property type="match status" value="1"/>
</dbReference>
<dbReference type="RefSeq" id="WP_345191199.1">
    <property type="nucleotide sequence ID" value="NZ_BAABJJ010000018.1"/>
</dbReference>
<reference evidence="3" key="1">
    <citation type="journal article" date="2019" name="Int. J. Syst. Evol. Microbiol.">
        <title>The Global Catalogue of Microorganisms (GCM) 10K type strain sequencing project: providing services to taxonomists for standard genome sequencing and annotation.</title>
        <authorList>
            <consortium name="The Broad Institute Genomics Platform"/>
            <consortium name="The Broad Institute Genome Sequencing Center for Infectious Disease"/>
            <person name="Wu L."/>
            <person name="Ma J."/>
        </authorList>
    </citation>
    <scope>NUCLEOTIDE SEQUENCE [LARGE SCALE GENOMIC DNA]</scope>
    <source>
        <strain evidence="3">JCM 18285</strain>
    </source>
</reference>